<evidence type="ECO:0000313" key="3">
    <source>
        <dbReference type="Proteomes" id="UP000054477"/>
    </source>
</evidence>
<evidence type="ECO:0000313" key="2">
    <source>
        <dbReference type="EMBL" id="KIJ99486.1"/>
    </source>
</evidence>
<accession>A0A0C9XPH9</accession>
<proteinExistence type="predicted"/>
<gene>
    <name evidence="2" type="ORF">K443DRAFT_8370</name>
</gene>
<feature type="region of interest" description="Disordered" evidence="1">
    <location>
        <begin position="1"/>
        <end position="22"/>
    </location>
</feature>
<dbReference type="OrthoDB" id="3066047at2759"/>
<protein>
    <submittedName>
        <fullName evidence="2">Unplaced genomic scaffold K443scaffold_111, whole genome shotgun sequence</fullName>
    </submittedName>
</protein>
<sequence length="192" mass="20830">MPEKKPALKKQPVTQAPHTVLPPALTSTTTAALLSPPPVSDDSVAKLIALATSSPNSPLGLVWKHAFEQGSQEGFKMGTTFFMAMDIEQAFWDSADQGQIIGILAEREEWESGGHGPWCFDMKPTKVNMMVQVNFIEAQPQFIEGASQTDPTPFFIDTEAQAQPVESKPITTTAAILASVLKSSPVRFFTPK</sequence>
<keyword evidence="3" id="KW-1185">Reference proteome</keyword>
<reference evidence="3" key="2">
    <citation type="submission" date="2015-01" db="EMBL/GenBank/DDBJ databases">
        <title>Evolutionary Origins and Diversification of the Mycorrhizal Mutualists.</title>
        <authorList>
            <consortium name="DOE Joint Genome Institute"/>
            <consortium name="Mycorrhizal Genomics Consortium"/>
            <person name="Kohler A."/>
            <person name="Kuo A."/>
            <person name="Nagy L.G."/>
            <person name="Floudas D."/>
            <person name="Copeland A."/>
            <person name="Barry K.W."/>
            <person name="Cichocki N."/>
            <person name="Veneault-Fourrey C."/>
            <person name="LaButti K."/>
            <person name="Lindquist E.A."/>
            <person name="Lipzen A."/>
            <person name="Lundell T."/>
            <person name="Morin E."/>
            <person name="Murat C."/>
            <person name="Riley R."/>
            <person name="Ohm R."/>
            <person name="Sun H."/>
            <person name="Tunlid A."/>
            <person name="Henrissat B."/>
            <person name="Grigoriev I.V."/>
            <person name="Hibbett D.S."/>
            <person name="Martin F."/>
        </authorList>
    </citation>
    <scope>NUCLEOTIDE SEQUENCE [LARGE SCALE GENOMIC DNA]</scope>
    <source>
        <strain evidence="3">LaAM-08-1</strain>
    </source>
</reference>
<name>A0A0C9XPH9_9AGAR</name>
<dbReference type="HOGENOM" id="CLU_072842_0_0_1"/>
<dbReference type="Proteomes" id="UP000054477">
    <property type="component" value="Unassembled WGS sequence"/>
</dbReference>
<dbReference type="AlphaFoldDB" id="A0A0C9XPH9"/>
<organism evidence="2 3">
    <name type="scientific">Laccaria amethystina LaAM-08-1</name>
    <dbReference type="NCBI Taxonomy" id="1095629"/>
    <lineage>
        <taxon>Eukaryota</taxon>
        <taxon>Fungi</taxon>
        <taxon>Dikarya</taxon>
        <taxon>Basidiomycota</taxon>
        <taxon>Agaricomycotina</taxon>
        <taxon>Agaricomycetes</taxon>
        <taxon>Agaricomycetidae</taxon>
        <taxon>Agaricales</taxon>
        <taxon>Agaricineae</taxon>
        <taxon>Hydnangiaceae</taxon>
        <taxon>Laccaria</taxon>
    </lineage>
</organism>
<dbReference type="EMBL" id="KN838646">
    <property type="protein sequence ID" value="KIJ99486.1"/>
    <property type="molecule type" value="Genomic_DNA"/>
</dbReference>
<evidence type="ECO:0000256" key="1">
    <source>
        <dbReference type="SAM" id="MobiDB-lite"/>
    </source>
</evidence>
<reference evidence="2 3" key="1">
    <citation type="submission" date="2014-04" db="EMBL/GenBank/DDBJ databases">
        <authorList>
            <consortium name="DOE Joint Genome Institute"/>
            <person name="Kuo A."/>
            <person name="Kohler A."/>
            <person name="Nagy L.G."/>
            <person name="Floudas D."/>
            <person name="Copeland A."/>
            <person name="Barry K.W."/>
            <person name="Cichocki N."/>
            <person name="Veneault-Fourrey C."/>
            <person name="LaButti K."/>
            <person name="Lindquist E.A."/>
            <person name="Lipzen A."/>
            <person name="Lundell T."/>
            <person name="Morin E."/>
            <person name="Murat C."/>
            <person name="Sun H."/>
            <person name="Tunlid A."/>
            <person name="Henrissat B."/>
            <person name="Grigoriev I.V."/>
            <person name="Hibbett D.S."/>
            <person name="Martin F."/>
            <person name="Nordberg H.P."/>
            <person name="Cantor M.N."/>
            <person name="Hua S.X."/>
        </authorList>
    </citation>
    <scope>NUCLEOTIDE SEQUENCE [LARGE SCALE GENOMIC DNA]</scope>
    <source>
        <strain evidence="2 3">LaAM-08-1</strain>
    </source>
</reference>